<dbReference type="InterPro" id="IPR001036">
    <property type="entry name" value="Acrflvin-R"/>
</dbReference>
<accession>K1RU57</accession>
<dbReference type="PANTHER" id="PTHR32063:SF24">
    <property type="entry name" value="CATION EFFLUX SYSTEM (ACRB_ACRD_ACRF FAMILY)"/>
    <property type="match status" value="1"/>
</dbReference>
<keyword evidence="1" id="KW-0812">Transmembrane</keyword>
<evidence type="ECO:0000313" key="2">
    <source>
        <dbReference type="EMBL" id="EKC52102.1"/>
    </source>
</evidence>
<organism evidence="2">
    <name type="scientific">human gut metagenome</name>
    <dbReference type="NCBI Taxonomy" id="408170"/>
    <lineage>
        <taxon>unclassified sequences</taxon>
        <taxon>metagenomes</taxon>
        <taxon>organismal metagenomes</taxon>
    </lineage>
</organism>
<dbReference type="GO" id="GO:0005886">
    <property type="term" value="C:plasma membrane"/>
    <property type="evidence" value="ECO:0007669"/>
    <property type="project" value="TreeGrafter"/>
</dbReference>
<dbReference type="EMBL" id="AJWY01011676">
    <property type="protein sequence ID" value="EKC52102.1"/>
    <property type="molecule type" value="Genomic_DNA"/>
</dbReference>
<protein>
    <submittedName>
        <fullName evidence="2">Acriflavin resistance protein</fullName>
    </submittedName>
</protein>
<feature type="transmembrane region" description="Helical" evidence="1">
    <location>
        <begin position="136"/>
        <end position="160"/>
    </location>
</feature>
<dbReference type="Pfam" id="PF00873">
    <property type="entry name" value="ACR_tran"/>
    <property type="match status" value="1"/>
</dbReference>
<name>K1RU57_9ZZZZ</name>
<evidence type="ECO:0000256" key="1">
    <source>
        <dbReference type="SAM" id="Phobius"/>
    </source>
</evidence>
<dbReference type="PANTHER" id="PTHR32063">
    <property type="match status" value="1"/>
</dbReference>
<sequence>ETLPQVTSGVMIAALIIFFILLFHFKRISLALVNLSSMSLCIFGAAIGLLVTGFDVSLTCILGIVSLMGILVRNGIIMLDYAEELRRDKGLSVKEAAFQAGERRMRPIFLTSAAASVGVLPMMVENNTLWSPMGAVIFFGTLISMVLIATILPVLYWLVFDKHGKYSLRKQ</sequence>
<dbReference type="SUPFAM" id="SSF82866">
    <property type="entry name" value="Multidrug efflux transporter AcrB transmembrane domain"/>
    <property type="match status" value="1"/>
</dbReference>
<dbReference type="Gene3D" id="1.20.1640.10">
    <property type="entry name" value="Multidrug efflux transporter AcrB transmembrane domain"/>
    <property type="match status" value="1"/>
</dbReference>
<dbReference type="GO" id="GO:0042910">
    <property type="term" value="F:xenobiotic transmembrane transporter activity"/>
    <property type="evidence" value="ECO:0007669"/>
    <property type="project" value="TreeGrafter"/>
</dbReference>
<comment type="caution">
    <text evidence="2">The sequence shown here is derived from an EMBL/GenBank/DDBJ whole genome shotgun (WGS) entry which is preliminary data.</text>
</comment>
<gene>
    <name evidence="2" type="ORF">LEA_17064</name>
</gene>
<keyword evidence="1" id="KW-1133">Transmembrane helix</keyword>
<feature type="transmembrane region" description="Helical" evidence="1">
    <location>
        <begin position="6"/>
        <end position="23"/>
    </location>
</feature>
<keyword evidence="1" id="KW-0472">Membrane</keyword>
<feature type="non-terminal residue" evidence="2">
    <location>
        <position position="1"/>
    </location>
</feature>
<feature type="transmembrane region" description="Helical" evidence="1">
    <location>
        <begin position="30"/>
        <end position="50"/>
    </location>
</feature>
<proteinExistence type="predicted"/>
<feature type="transmembrane region" description="Helical" evidence="1">
    <location>
        <begin position="56"/>
        <end position="79"/>
    </location>
</feature>
<feature type="transmembrane region" description="Helical" evidence="1">
    <location>
        <begin position="108"/>
        <end position="124"/>
    </location>
</feature>
<reference evidence="2" key="1">
    <citation type="journal article" date="2013" name="Environ. Microbiol.">
        <title>Microbiota from the distal guts of lean and obese adolescents exhibit partial functional redundancy besides clear differences in community structure.</title>
        <authorList>
            <person name="Ferrer M."/>
            <person name="Ruiz A."/>
            <person name="Lanza F."/>
            <person name="Haange S.B."/>
            <person name="Oberbach A."/>
            <person name="Till H."/>
            <person name="Bargiela R."/>
            <person name="Campoy C."/>
            <person name="Segura M.T."/>
            <person name="Richter M."/>
            <person name="von Bergen M."/>
            <person name="Seifert J."/>
            <person name="Suarez A."/>
        </authorList>
    </citation>
    <scope>NUCLEOTIDE SEQUENCE</scope>
</reference>
<dbReference type="AlphaFoldDB" id="K1RU57"/>